<gene>
    <name evidence="1" type="ORF">KGM_209402</name>
</gene>
<evidence type="ECO:0000313" key="1">
    <source>
        <dbReference type="EMBL" id="OWR51797.1"/>
    </source>
</evidence>
<sequence>MSDLLKIITLFKYGGTALNLDITVTKSLSKLGKHWFVKDGGSIFPMLNLSNDLIGYKIYDAKIFRPIGYEQRQLYLETDYVQSNFGYQTWLDAVRILPRDSLYCTIARDFCPFIYGEFMEGIIQDY</sequence>
<keyword evidence="2" id="KW-1185">Reference proteome</keyword>
<organism evidence="1 2">
    <name type="scientific">Danaus plexippus plexippus</name>
    <dbReference type="NCBI Taxonomy" id="278856"/>
    <lineage>
        <taxon>Eukaryota</taxon>
        <taxon>Metazoa</taxon>
        <taxon>Ecdysozoa</taxon>
        <taxon>Arthropoda</taxon>
        <taxon>Hexapoda</taxon>
        <taxon>Insecta</taxon>
        <taxon>Pterygota</taxon>
        <taxon>Neoptera</taxon>
        <taxon>Endopterygota</taxon>
        <taxon>Lepidoptera</taxon>
        <taxon>Glossata</taxon>
        <taxon>Ditrysia</taxon>
        <taxon>Papilionoidea</taxon>
        <taxon>Nymphalidae</taxon>
        <taxon>Danainae</taxon>
        <taxon>Danaini</taxon>
        <taxon>Danaina</taxon>
        <taxon>Danaus</taxon>
        <taxon>Danaus</taxon>
    </lineage>
</organism>
<reference evidence="1 2" key="1">
    <citation type="journal article" date="2011" name="Cell">
        <title>The monarch butterfly genome yields insights into long-distance migration.</title>
        <authorList>
            <person name="Zhan S."/>
            <person name="Merlin C."/>
            <person name="Boore J.L."/>
            <person name="Reppert S.M."/>
        </authorList>
    </citation>
    <scope>NUCLEOTIDE SEQUENCE [LARGE SCALE GENOMIC DNA]</scope>
    <source>
        <strain evidence="1">F-2</strain>
    </source>
</reference>
<dbReference type="InParanoid" id="A0A212FDM3"/>
<comment type="caution">
    <text evidence="1">The sequence shown here is derived from an EMBL/GenBank/DDBJ whole genome shotgun (WGS) entry which is preliminary data.</text>
</comment>
<name>A0A212FDM3_DANPL</name>
<dbReference type="Proteomes" id="UP000007151">
    <property type="component" value="Unassembled WGS sequence"/>
</dbReference>
<protein>
    <submittedName>
        <fullName evidence="1">Uncharacterized protein</fullName>
    </submittedName>
</protein>
<accession>A0A212FDM3</accession>
<dbReference type="eggNOG" id="KOG1928">
    <property type="taxonomic scope" value="Eukaryota"/>
</dbReference>
<proteinExistence type="predicted"/>
<dbReference type="EMBL" id="AGBW02009043">
    <property type="protein sequence ID" value="OWR51797.1"/>
    <property type="molecule type" value="Genomic_DNA"/>
</dbReference>
<dbReference type="AlphaFoldDB" id="A0A212FDM3"/>
<evidence type="ECO:0000313" key="2">
    <source>
        <dbReference type="Proteomes" id="UP000007151"/>
    </source>
</evidence>
<dbReference type="KEGG" id="dpl:KGM_209402"/>